<proteinExistence type="predicted"/>
<keyword evidence="6" id="KW-1185">Reference proteome</keyword>
<organism evidence="5 6">
    <name type="scientific">Streptomyces tibetensis</name>
    <dbReference type="NCBI Taxonomy" id="2382123"/>
    <lineage>
        <taxon>Bacteria</taxon>
        <taxon>Bacillati</taxon>
        <taxon>Actinomycetota</taxon>
        <taxon>Actinomycetes</taxon>
        <taxon>Kitasatosporales</taxon>
        <taxon>Streptomycetaceae</taxon>
        <taxon>Streptomyces</taxon>
    </lineage>
</organism>
<gene>
    <name evidence="5" type="ORF">ACFYQT_15030</name>
</gene>
<dbReference type="Proteomes" id="UP001601422">
    <property type="component" value="Unassembled WGS sequence"/>
</dbReference>
<evidence type="ECO:0000259" key="4">
    <source>
        <dbReference type="PROSITE" id="PS50075"/>
    </source>
</evidence>
<dbReference type="SMART" id="SM00823">
    <property type="entry name" value="PKS_PP"/>
    <property type="match status" value="1"/>
</dbReference>
<evidence type="ECO:0000256" key="3">
    <source>
        <dbReference type="ARBA" id="ARBA00022553"/>
    </source>
</evidence>
<comment type="cofactor">
    <cofactor evidence="1">
        <name>pantetheine 4'-phosphate</name>
        <dbReference type="ChEBI" id="CHEBI:47942"/>
    </cofactor>
</comment>
<dbReference type="SUPFAM" id="SSF52777">
    <property type="entry name" value="CoA-dependent acyltransferases"/>
    <property type="match status" value="2"/>
</dbReference>
<dbReference type="Pfam" id="PF00668">
    <property type="entry name" value="Condensation"/>
    <property type="match status" value="1"/>
</dbReference>
<dbReference type="PROSITE" id="PS50075">
    <property type="entry name" value="CARRIER"/>
    <property type="match status" value="1"/>
</dbReference>
<dbReference type="InterPro" id="IPR023213">
    <property type="entry name" value="CAT-like_dom_sf"/>
</dbReference>
<dbReference type="PANTHER" id="PTHR45527:SF1">
    <property type="entry name" value="FATTY ACID SYNTHASE"/>
    <property type="match status" value="1"/>
</dbReference>
<evidence type="ECO:0000256" key="2">
    <source>
        <dbReference type="ARBA" id="ARBA00022450"/>
    </source>
</evidence>
<dbReference type="RefSeq" id="WP_361938232.1">
    <property type="nucleotide sequence ID" value="NZ_JBEXVS010000012.1"/>
</dbReference>
<dbReference type="InterPro" id="IPR020806">
    <property type="entry name" value="PKS_PP-bd"/>
</dbReference>
<dbReference type="InterPro" id="IPR006162">
    <property type="entry name" value="Ppantetheine_attach_site"/>
</dbReference>
<name>A0ABW6MUN9_9ACTN</name>
<evidence type="ECO:0000313" key="6">
    <source>
        <dbReference type="Proteomes" id="UP001601422"/>
    </source>
</evidence>
<evidence type="ECO:0000313" key="5">
    <source>
        <dbReference type="EMBL" id="MFF0004730.1"/>
    </source>
</evidence>
<dbReference type="InterPro" id="IPR001242">
    <property type="entry name" value="Condensation_dom"/>
</dbReference>
<evidence type="ECO:0000256" key="1">
    <source>
        <dbReference type="ARBA" id="ARBA00001957"/>
    </source>
</evidence>
<dbReference type="InterPro" id="IPR009081">
    <property type="entry name" value="PP-bd_ACP"/>
</dbReference>
<dbReference type="Pfam" id="PF00550">
    <property type="entry name" value="PP-binding"/>
    <property type="match status" value="1"/>
</dbReference>
<dbReference type="PANTHER" id="PTHR45527">
    <property type="entry name" value="NONRIBOSOMAL PEPTIDE SYNTHETASE"/>
    <property type="match status" value="1"/>
</dbReference>
<protein>
    <submittedName>
        <fullName evidence="5">Condensation domain-containing protein</fullName>
    </submittedName>
</protein>
<dbReference type="SUPFAM" id="SSF47336">
    <property type="entry name" value="ACP-like"/>
    <property type="match status" value="1"/>
</dbReference>
<dbReference type="EMBL" id="JBIAJP010000003">
    <property type="protein sequence ID" value="MFF0004730.1"/>
    <property type="molecule type" value="Genomic_DNA"/>
</dbReference>
<feature type="domain" description="Carrier" evidence="4">
    <location>
        <begin position="460"/>
        <end position="535"/>
    </location>
</feature>
<dbReference type="Gene3D" id="3.30.559.10">
    <property type="entry name" value="Chloramphenicol acetyltransferase-like domain"/>
    <property type="match status" value="1"/>
</dbReference>
<dbReference type="Gene3D" id="3.30.559.30">
    <property type="entry name" value="Nonribosomal peptide synthetase, condensation domain"/>
    <property type="match status" value="1"/>
</dbReference>
<reference evidence="5 6" key="1">
    <citation type="submission" date="2024-10" db="EMBL/GenBank/DDBJ databases">
        <title>The Natural Products Discovery Center: Release of the First 8490 Sequenced Strains for Exploring Actinobacteria Biosynthetic Diversity.</title>
        <authorList>
            <person name="Kalkreuter E."/>
            <person name="Kautsar S.A."/>
            <person name="Yang D."/>
            <person name="Bader C.D."/>
            <person name="Teijaro C.N."/>
            <person name="Fluegel L."/>
            <person name="Davis C.M."/>
            <person name="Simpson J.R."/>
            <person name="Lauterbach L."/>
            <person name="Steele A.D."/>
            <person name="Gui C."/>
            <person name="Meng S."/>
            <person name="Li G."/>
            <person name="Viehrig K."/>
            <person name="Ye F."/>
            <person name="Su P."/>
            <person name="Kiefer A.F."/>
            <person name="Nichols A."/>
            <person name="Cepeda A.J."/>
            <person name="Yan W."/>
            <person name="Fan B."/>
            <person name="Jiang Y."/>
            <person name="Adhikari A."/>
            <person name="Zheng C.-J."/>
            <person name="Schuster L."/>
            <person name="Cowan T.M."/>
            <person name="Smanski M.J."/>
            <person name="Chevrette M.G."/>
            <person name="De Carvalho L.P.S."/>
            <person name="Shen B."/>
        </authorList>
    </citation>
    <scope>NUCLEOTIDE SEQUENCE [LARGE SCALE GENOMIC DNA]</scope>
    <source>
        <strain evidence="5 6">NPDC005497</strain>
    </source>
</reference>
<dbReference type="PROSITE" id="PS00012">
    <property type="entry name" value="PHOSPHOPANTETHEINE"/>
    <property type="match status" value="1"/>
</dbReference>
<keyword evidence="3" id="KW-0597">Phosphoprotein</keyword>
<keyword evidence="2" id="KW-0596">Phosphopantetheine</keyword>
<sequence length="546" mass="59330">MLPETPNGASPDGHTWYPATRVQQGMWVLDRDALLRPTQLVPTVVEFTGPVDHEVLVSSVEKALARHPSLRARFRLDIKRRRVEYHTDGPPAEPALRDAAVEGWSEDDVDDRVRTLSGAPFDLGRDAPARAEIIRLGPERTLLVLNVHHIVFDGVSRGMLLDEIRSLYRAGLDGVEPEPSDLPHPATVAAERTPEEIEEQVADVVGRLRGAPPEVRLPFTRTPCEGEESLLGATLATALDEETTEKAMAVAAQEGCTPFMVGVALLAGTLARTGPQRDFLIAFAWPGRDDPATADVIGMFMTTVVLRVTVGPGDTWRDLLSGVRVSGMEAFVDSDVPLDAVSAALNPDRNALWPPLSPVLVNLDEAPRSLELTPDVTGRLRPLDPMFVKYDLAMFVRLEDTAGGRRLALSLDYPVNVFGHTDVSRFLHDLRRSAAGLATFPEKPVLEESVRPTAAPADLDDPTARLELVRSVWNEVLDTDEFADDVSFFEAGGDSLLLVLLVERLGQVSGREVRTMDLFRSPTVSGQAELIAGAAASATEPTGGNR</sequence>
<comment type="caution">
    <text evidence="5">The sequence shown here is derived from an EMBL/GenBank/DDBJ whole genome shotgun (WGS) entry which is preliminary data.</text>
</comment>
<dbReference type="InterPro" id="IPR036736">
    <property type="entry name" value="ACP-like_sf"/>
</dbReference>
<accession>A0ABW6MUN9</accession>
<dbReference type="Gene3D" id="1.10.1200.10">
    <property type="entry name" value="ACP-like"/>
    <property type="match status" value="1"/>
</dbReference>